<dbReference type="OMA" id="MCHFERV"/>
<sequence>MKRRRWRKYLISGLLIILFLFLLQLFLVLFIPNVSVANWHDWVFVARLRHGEIEAEQARRVQWDDARGRDHRRPGRRPFRRPINRKPGGIRQQPVKNATERIDPSIQDDPSIQAKLSLLQRPWSPESRADLLELLEPSLFSDQIDPVSDSLCYLPPVKPPDMCGHTEWECSLHPTFVQHDRVNRTLQVSCPGEFRINFVSREESETRLPNHQFIPDRVWHTYQGPTIVPFPSQYADVVCPKRVGDDVVDQHNYRTQFIPNVTAKREQMKKFEKLTASSADWQPLSILSINLDSMSRPHFHRPCGLPKTAQLIRDLYYSHMPDKGVRNNRSTHQVSSHQAFLFNRLNSVGGVTAMNLTPLYAGKYLRRSDEERRVLLHRYPLKIKEWIWDYANSLGFLTSYGVDTGNGLFGTRTVCKTCTNRPGSLPHWEDGWVKQENKQIRPGVLAGLCDGDTFIHEHIMNYTQDFLNSDYSAKWAAFDVNAKHRPEPDSATQIDDSLVRLLTELMKSQPNLVIFLFGDHGDRYHGNHTDHPGSYLEIFLPFLSIIVPRYVMEKHPDWERNLLINSQRYIVHYDLHHTMKSLLHYPALHNVSGHLSKHSYNLFTQVVARSRTCSGANIPYWSCVCGGPKFLTQDRWTDEHFSLAKAAVDEINQKHSKDALLKQDPTNNNLTTTCMDIKLANVTSIAAYEHEYAGVFTAYYHITFTSNEGPSVWQTTIDNKATVDSLKQVSQYRKYEDCRDDRVSIEFCICRQFPPGTP</sequence>
<dbReference type="RefSeq" id="XP_022086294.1">
    <property type="nucleotide sequence ID" value="XM_022230602.1"/>
</dbReference>
<reference evidence="3" key="1">
    <citation type="submission" date="2025-08" db="UniProtKB">
        <authorList>
            <consortium name="RefSeq"/>
        </authorList>
    </citation>
    <scope>IDENTIFICATION</scope>
</reference>
<dbReference type="GeneID" id="110976901"/>
<proteinExistence type="predicted"/>
<dbReference type="GO" id="GO:0005615">
    <property type="term" value="C:extracellular space"/>
    <property type="evidence" value="ECO:0007669"/>
    <property type="project" value="TreeGrafter"/>
</dbReference>
<dbReference type="InterPro" id="IPR017850">
    <property type="entry name" value="Alkaline_phosphatase_core_sf"/>
</dbReference>
<keyword evidence="2" id="KW-1185">Reference proteome</keyword>
<dbReference type="OrthoDB" id="413313at2759"/>
<dbReference type="Proteomes" id="UP000694845">
    <property type="component" value="Unplaced"/>
</dbReference>
<feature type="compositionally biased region" description="Basic residues" evidence="1">
    <location>
        <begin position="69"/>
        <end position="84"/>
    </location>
</feature>
<dbReference type="Pfam" id="PF02995">
    <property type="entry name" value="DUF229"/>
    <property type="match status" value="1"/>
</dbReference>
<organism evidence="2 3">
    <name type="scientific">Acanthaster planci</name>
    <name type="common">Crown-of-thorns starfish</name>
    <dbReference type="NCBI Taxonomy" id="133434"/>
    <lineage>
        <taxon>Eukaryota</taxon>
        <taxon>Metazoa</taxon>
        <taxon>Echinodermata</taxon>
        <taxon>Eleutherozoa</taxon>
        <taxon>Asterozoa</taxon>
        <taxon>Asteroidea</taxon>
        <taxon>Valvatacea</taxon>
        <taxon>Valvatida</taxon>
        <taxon>Acanthasteridae</taxon>
        <taxon>Acanthaster</taxon>
    </lineage>
</organism>
<dbReference type="InterPro" id="IPR004245">
    <property type="entry name" value="DUF229"/>
</dbReference>
<evidence type="ECO:0000313" key="3">
    <source>
        <dbReference type="RefSeq" id="XP_022086294.1"/>
    </source>
</evidence>
<feature type="region of interest" description="Disordered" evidence="1">
    <location>
        <begin position="64"/>
        <end position="106"/>
    </location>
</feature>
<accession>A0A8B7XZG1</accession>
<dbReference type="AlphaFoldDB" id="A0A8B7XZG1"/>
<evidence type="ECO:0000313" key="2">
    <source>
        <dbReference type="Proteomes" id="UP000694845"/>
    </source>
</evidence>
<protein>
    <submittedName>
        <fullName evidence="3">Uncharacterized protein LOC110976901 isoform X1</fullName>
    </submittedName>
</protein>
<dbReference type="PANTHER" id="PTHR10974:SF37">
    <property type="entry name" value="SULFATASE N-TERMINAL DOMAIN-CONTAINING PROTEIN"/>
    <property type="match status" value="1"/>
</dbReference>
<name>A0A8B7XZG1_ACAPL</name>
<gene>
    <name evidence="3" type="primary">LOC110976901</name>
</gene>
<evidence type="ECO:0000256" key="1">
    <source>
        <dbReference type="SAM" id="MobiDB-lite"/>
    </source>
</evidence>
<dbReference type="SUPFAM" id="SSF53649">
    <property type="entry name" value="Alkaline phosphatase-like"/>
    <property type="match status" value="1"/>
</dbReference>
<dbReference type="PANTHER" id="PTHR10974">
    <property type="entry name" value="FI08016P-RELATED"/>
    <property type="match status" value="1"/>
</dbReference>
<dbReference type="KEGG" id="aplc:110976901"/>